<dbReference type="Pfam" id="PF01609">
    <property type="entry name" value="DDE_Tnp_1"/>
    <property type="match status" value="1"/>
</dbReference>
<evidence type="ECO:0000259" key="1">
    <source>
        <dbReference type="Pfam" id="PF01609"/>
    </source>
</evidence>
<reference evidence="2 3" key="1">
    <citation type="submission" date="2022-12" db="EMBL/GenBank/DDBJ databases">
        <title>Chitinophagaceae gen. sp. nov., a new member of the family Chitinophagaceae, isolated from soil in a chemical factory.</title>
        <authorList>
            <person name="Ke Z."/>
        </authorList>
    </citation>
    <scope>NUCLEOTIDE SEQUENCE [LARGE SCALE GENOMIC DNA]</scope>
    <source>
        <strain evidence="2 3">LY-5</strain>
    </source>
</reference>
<dbReference type="PANTHER" id="PTHR30298:SF0">
    <property type="entry name" value="PROTEIN YBFL-RELATED"/>
    <property type="match status" value="1"/>
</dbReference>
<evidence type="ECO:0000313" key="3">
    <source>
        <dbReference type="Proteomes" id="UP001210231"/>
    </source>
</evidence>
<dbReference type="PANTHER" id="PTHR30298">
    <property type="entry name" value="H REPEAT-ASSOCIATED PREDICTED TRANSPOSASE"/>
    <property type="match status" value="1"/>
</dbReference>
<evidence type="ECO:0000313" key="2">
    <source>
        <dbReference type="EMBL" id="MDA3616891.1"/>
    </source>
</evidence>
<organism evidence="2 3">
    <name type="scientific">Polluticaenibacter yanchengensis</name>
    <dbReference type="NCBI Taxonomy" id="3014562"/>
    <lineage>
        <taxon>Bacteria</taxon>
        <taxon>Pseudomonadati</taxon>
        <taxon>Bacteroidota</taxon>
        <taxon>Chitinophagia</taxon>
        <taxon>Chitinophagales</taxon>
        <taxon>Chitinophagaceae</taxon>
        <taxon>Polluticaenibacter</taxon>
    </lineage>
</organism>
<dbReference type="EMBL" id="JAQGEF010000071">
    <property type="protein sequence ID" value="MDA3616891.1"/>
    <property type="molecule type" value="Genomic_DNA"/>
</dbReference>
<dbReference type="InterPro" id="IPR051698">
    <property type="entry name" value="Transposase_11-like"/>
</dbReference>
<proteinExistence type="predicted"/>
<feature type="domain" description="Transposase IS4-like" evidence="1">
    <location>
        <begin position="15"/>
        <end position="160"/>
    </location>
</feature>
<accession>A0ABT4UPW7</accession>
<dbReference type="InterPro" id="IPR002559">
    <property type="entry name" value="Transposase_11"/>
</dbReference>
<dbReference type="NCBIfam" id="NF033564">
    <property type="entry name" value="transpos_ISAs1"/>
    <property type="match status" value="1"/>
</dbReference>
<sequence length="188" mass="21644">MPKKTTEVIVTSKNNYVIGVKGNQRKLFNEIKTIFSANKMSSKYITLDKNKGRSELRLIRVSDSIDGISKEWIGLAQIIEIHRIVKDKRLKNGQSEEVRYYISSLKGNAMLYSKQIREHWRIENSLHWVKDVTFKEDSSKIRVGNAPENLSTMRNAAINIFRLNKYSNLAQAIRLGSNDIQTICKLIS</sequence>
<dbReference type="Proteomes" id="UP001210231">
    <property type="component" value="Unassembled WGS sequence"/>
</dbReference>
<dbReference type="InterPro" id="IPR047647">
    <property type="entry name" value="ISAs1_transpos"/>
</dbReference>
<gene>
    <name evidence="2" type="ORF">O3P16_18960</name>
</gene>
<comment type="caution">
    <text evidence="2">The sequence shown here is derived from an EMBL/GenBank/DDBJ whole genome shotgun (WGS) entry which is preliminary data.</text>
</comment>
<name>A0ABT4UPW7_9BACT</name>
<keyword evidence="3" id="KW-1185">Reference proteome</keyword>
<protein>
    <submittedName>
        <fullName evidence="2">ISAs1 family transposase</fullName>
    </submittedName>
</protein>